<protein>
    <submittedName>
        <fullName evidence="1">Uncharacterized protein</fullName>
    </submittedName>
</protein>
<dbReference type="EMBL" id="MU825879">
    <property type="protein sequence ID" value="KAJ7385853.1"/>
    <property type="molecule type" value="Genomic_DNA"/>
</dbReference>
<dbReference type="Proteomes" id="UP001163046">
    <property type="component" value="Unassembled WGS sequence"/>
</dbReference>
<organism evidence="1 2">
    <name type="scientific">Desmophyllum pertusum</name>
    <dbReference type="NCBI Taxonomy" id="174260"/>
    <lineage>
        <taxon>Eukaryota</taxon>
        <taxon>Metazoa</taxon>
        <taxon>Cnidaria</taxon>
        <taxon>Anthozoa</taxon>
        <taxon>Hexacorallia</taxon>
        <taxon>Scleractinia</taxon>
        <taxon>Caryophylliina</taxon>
        <taxon>Caryophylliidae</taxon>
        <taxon>Desmophyllum</taxon>
    </lineage>
</organism>
<name>A0A9W9ZRY4_9CNID</name>
<comment type="caution">
    <text evidence="1">The sequence shown here is derived from an EMBL/GenBank/DDBJ whole genome shotgun (WGS) entry which is preliminary data.</text>
</comment>
<dbReference type="OrthoDB" id="10429526at2759"/>
<evidence type="ECO:0000313" key="2">
    <source>
        <dbReference type="Proteomes" id="UP001163046"/>
    </source>
</evidence>
<sequence length="179" mass="20553">MPHMEEAANLISSLQRTLSEVDAVVSNVNERSKRTILHIETAAQRLMQTITEHRHKLISKVCEITEAKLHALQVEKEIVQDNFRAVENVLRCAQNTNAVEYSEEWENALSRQMNNLEGVVFDFLEYDEDMKFHFLYRDEKLLAAICKFGDVFTVANDGHPKVASREAVELHVQAENDGR</sequence>
<keyword evidence="2" id="KW-1185">Reference proteome</keyword>
<accession>A0A9W9ZRY4</accession>
<dbReference type="AlphaFoldDB" id="A0A9W9ZRY4"/>
<proteinExistence type="predicted"/>
<evidence type="ECO:0000313" key="1">
    <source>
        <dbReference type="EMBL" id="KAJ7385853.1"/>
    </source>
</evidence>
<reference evidence="1" key="1">
    <citation type="submission" date="2023-01" db="EMBL/GenBank/DDBJ databases">
        <title>Genome assembly of the deep-sea coral Lophelia pertusa.</title>
        <authorList>
            <person name="Herrera S."/>
            <person name="Cordes E."/>
        </authorList>
    </citation>
    <scope>NUCLEOTIDE SEQUENCE</scope>
    <source>
        <strain evidence="1">USNM1676648</strain>
        <tissue evidence="1">Polyp</tissue>
    </source>
</reference>
<gene>
    <name evidence="1" type="ORF">OS493_013889</name>
</gene>